<gene>
    <name evidence="4" type="ORF">MTR65_12290</name>
</gene>
<evidence type="ECO:0000313" key="5">
    <source>
        <dbReference type="Proteomes" id="UP001162802"/>
    </source>
</evidence>
<reference evidence="4" key="1">
    <citation type="submission" date="2022-03" db="EMBL/GenBank/DDBJ databases">
        <title>Identification of a novel bacterium isolated from mangrove sediments.</title>
        <authorList>
            <person name="Pan X."/>
        </authorList>
    </citation>
    <scope>NUCLEOTIDE SEQUENCE</scope>
    <source>
        <strain evidence="4">B2637</strain>
    </source>
</reference>
<organism evidence="4 5">
    <name type="scientific">Novosphingobium mangrovi</name>
    <name type="common">ex Hu et al. 2023</name>
    <dbReference type="NCBI Taxonomy" id="2930094"/>
    <lineage>
        <taxon>Bacteria</taxon>
        <taxon>Pseudomonadati</taxon>
        <taxon>Pseudomonadota</taxon>
        <taxon>Alphaproteobacteria</taxon>
        <taxon>Sphingomonadales</taxon>
        <taxon>Sphingomonadaceae</taxon>
        <taxon>Novosphingobium</taxon>
    </lineage>
</organism>
<protein>
    <submittedName>
        <fullName evidence="4">MBL fold metallo-hydrolase</fullName>
    </submittedName>
</protein>
<keyword evidence="1" id="KW-0378">Hydrolase</keyword>
<feature type="chain" id="PRO_5046899769" evidence="2">
    <location>
        <begin position="30"/>
        <end position="335"/>
    </location>
</feature>
<dbReference type="PANTHER" id="PTHR46018">
    <property type="entry name" value="ZINC PHOSPHODIESTERASE ELAC PROTEIN 1"/>
    <property type="match status" value="1"/>
</dbReference>
<dbReference type="EMBL" id="JALHAT010000021">
    <property type="protein sequence ID" value="MCJ1961464.1"/>
    <property type="molecule type" value="Genomic_DNA"/>
</dbReference>
<dbReference type="RefSeq" id="WP_243800589.1">
    <property type="nucleotide sequence ID" value="NZ_JALHAT010000021.1"/>
</dbReference>
<comment type="caution">
    <text evidence="4">The sequence shown here is derived from an EMBL/GenBank/DDBJ whole genome shotgun (WGS) entry which is preliminary data.</text>
</comment>
<accession>A0ABT0AE57</accession>
<feature type="domain" description="Metallo-beta-lactamase" evidence="3">
    <location>
        <begin position="73"/>
        <end position="275"/>
    </location>
</feature>
<dbReference type="Proteomes" id="UP001162802">
    <property type="component" value="Unassembled WGS sequence"/>
</dbReference>
<proteinExistence type="predicted"/>
<dbReference type="SUPFAM" id="SSF56281">
    <property type="entry name" value="Metallo-hydrolase/oxidoreductase"/>
    <property type="match status" value="1"/>
</dbReference>
<dbReference type="PANTHER" id="PTHR46018:SF2">
    <property type="entry name" value="ZINC PHOSPHODIESTERASE ELAC PROTEIN 1"/>
    <property type="match status" value="1"/>
</dbReference>
<evidence type="ECO:0000256" key="2">
    <source>
        <dbReference type="SAM" id="SignalP"/>
    </source>
</evidence>
<dbReference type="InterPro" id="IPR006311">
    <property type="entry name" value="TAT_signal"/>
</dbReference>
<dbReference type="Gene3D" id="3.60.15.10">
    <property type="entry name" value="Ribonuclease Z/Hydroxyacylglutathione hydrolase-like"/>
    <property type="match status" value="1"/>
</dbReference>
<sequence length="335" mass="36107">MKPQFRPPVLGRRALLRASLMGATGAMLALPGARLLAQTGSAGASEAASEKGARLVLLGTKGGPRVGGTRSNPANAIVVDGNVYIIDCGMGVTAQAFKAGLDMAKMRAIFISHMHSDHELEFGNLVYNTWVAGDLRQKIDAYGPRGLADMARNYWATHSSDIHTRIADEGRTDPATLLEVHEFDAREGLVMDDGVVRVTALTTPHPPIKDLAYRFETPYGSIVISGDTAYNPALAEFARDCDVLVHETLFIPGVDALVKRAQQGEAFRNHILNSHTSAEDVGKIATQARAKKLVLTHFVPGDMEWITDEMWQKAAATNYAGEILVGHDLQNIALG</sequence>
<dbReference type="InterPro" id="IPR044094">
    <property type="entry name" value="AtsA-like_MBL-fold"/>
</dbReference>
<dbReference type="PROSITE" id="PS51318">
    <property type="entry name" value="TAT"/>
    <property type="match status" value="1"/>
</dbReference>
<evidence type="ECO:0000256" key="1">
    <source>
        <dbReference type="ARBA" id="ARBA00022801"/>
    </source>
</evidence>
<name>A0ABT0AE57_9SPHN</name>
<keyword evidence="5" id="KW-1185">Reference proteome</keyword>
<evidence type="ECO:0000259" key="3">
    <source>
        <dbReference type="SMART" id="SM00849"/>
    </source>
</evidence>
<dbReference type="Pfam" id="PF00753">
    <property type="entry name" value="Lactamase_B"/>
    <property type="match status" value="1"/>
</dbReference>
<feature type="signal peptide" evidence="2">
    <location>
        <begin position="1"/>
        <end position="29"/>
    </location>
</feature>
<keyword evidence="2" id="KW-0732">Signal</keyword>
<evidence type="ECO:0000313" key="4">
    <source>
        <dbReference type="EMBL" id="MCJ1961464.1"/>
    </source>
</evidence>
<dbReference type="CDD" id="cd07719">
    <property type="entry name" value="arylsulfatase_AtsA-like_MBL-fold"/>
    <property type="match status" value="1"/>
</dbReference>
<dbReference type="SMART" id="SM00849">
    <property type="entry name" value="Lactamase_B"/>
    <property type="match status" value="1"/>
</dbReference>
<dbReference type="InterPro" id="IPR036866">
    <property type="entry name" value="RibonucZ/Hydroxyglut_hydro"/>
</dbReference>
<dbReference type="InterPro" id="IPR001279">
    <property type="entry name" value="Metallo-B-lactamas"/>
</dbReference>